<evidence type="ECO:0000313" key="2">
    <source>
        <dbReference type="Proteomes" id="UP000051412"/>
    </source>
</evidence>
<dbReference type="GO" id="GO:0046873">
    <property type="term" value="F:metal ion transmembrane transporter activity"/>
    <property type="evidence" value="ECO:0007669"/>
    <property type="project" value="InterPro"/>
</dbReference>
<comment type="caution">
    <text evidence="1">The sequence shown here is derived from an EMBL/GenBank/DDBJ whole genome shotgun (WGS) entry which is preliminary data.</text>
</comment>
<gene>
    <name evidence="1" type="ORF">FD32_GL000671</name>
</gene>
<dbReference type="GO" id="GO:0016020">
    <property type="term" value="C:membrane"/>
    <property type="evidence" value="ECO:0007669"/>
    <property type="project" value="InterPro"/>
</dbReference>
<evidence type="ECO:0000313" key="1">
    <source>
        <dbReference type="EMBL" id="KRM25579.1"/>
    </source>
</evidence>
<dbReference type="InterPro" id="IPR002523">
    <property type="entry name" value="MgTranspt_CorA/ZnTranspt_ZntB"/>
</dbReference>
<protein>
    <submittedName>
        <fullName evidence="1">Mg2 transporter CorA family protein</fullName>
    </submittedName>
</protein>
<accession>A0A0R1XBU0</accession>
<dbReference type="RefSeq" id="WP_047768404.1">
    <property type="nucleotide sequence ID" value="NZ_LDPB01000060.1"/>
</dbReference>
<dbReference type="InterPro" id="IPR045861">
    <property type="entry name" value="CorA_cytoplasmic_dom"/>
</dbReference>
<proteinExistence type="predicted"/>
<dbReference type="EMBL" id="AZGM01000115">
    <property type="protein sequence ID" value="KRM25579.1"/>
    <property type="molecule type" value="Genomic_DNA"/>
</dbReference>
<dbReference type="SUPFAM" id="SSF143865">
    <property type="entry name" value="CorA soluble domain-like"/>
    <property type="match status" value="1"/>
</dbReference>
<name>A0A0R1XBU0_9LACO</name>
<dbReference type="STRING" id="1423782.FD32_GL000671"/>
<dbReference type="Pfam" id="PF01544">
    <property type="entry name" value="CorA"/>
    <property type="match status" value="1"/>
</dbReference>
<reference evidence="1 2" key="1">
    <citation type="journal article" date="2015" name="Genome Announc.">
        <title>Expanding the biotechnology potential of lactobacilli through comparative genomics of 213 strains and associated genera.</title>
        <authorList>
            <person name="Sun Z."/>
            <person name="Harris H.M."/>
            <person name="McCann A."/>
            <person name="Guo C."/>
            <person name="Argimon S."/>
            <person name="Zhang W."/>
            <person name="Yang X."/>
            <person name="Jeffery I.B."/>
            <person name="Cooney J.C."/>
            <person name="Kagawa T.F."/>
            <person name="Liu W."/>
            <person name="Song Y."/>
            <person name="Salvetti E."/>
            <person name="Wrobel A."/>
            <person name="Rasinkangas P."/>
            <person name="Parkhill J."/>
            <person name="Rea M.C."/>
            <person name="O'Sullivan O."/>
            <person name="Ritari J."/>
            <person name="Douillard F.P."/>
            <person name="Paul Ross R."/>
            <person name="Yang R."/>
            <person name="Briner A.E."/>
            <person name="Felis G.E."/>
            <person name="de Vos W.M."/>
            <person name="Barrangou R."/>
            <person name="Klaenhammer T.R."/>
            <person name="Caufield P.W."/>
            <person name="Cui Y."/>
            <person name="Zhang H."/>
            <person name="O'Toole P.W."/>
        </authorList>
    </citation>
    <scope>NUCLEOTIDE SEQUENCE [LARGE SCALE GENOMIC DNA]</scope>
    <source>
        <strain evidence="1 2">DSM 6035</strain>
    </source>
</reference>
<keyword evidence="2" id="KW-1185">Reference proteome</keyword>
<dbReference type="Proteomes" id="UP000051412">
    <property type="component" value="Unassembled WGS sequence"/>
</dbReference>
<dbReference type="AlphaFoldDB" id="A0A0R1XBU0"/>
<organism evidence="1 2">
    <name type="scientific">Limosilactobacillus panis DSM 6035</name>
    <dbReference type="NCBI Taxonomy" id="1423782"/>
    <lineage>
        <taxon>Bacteria</taxon>
        <taxon>Bacillati</taxon>
        <taxon>Bacillota</taxon>
        <taxon>Bacilli</taxon>
        <taxon>Lactobacillales</taxon>
        <taxon>Lactobacillaceae</taxon>
        <taxon>Limosilactobacillus</taxon>
    </lineage>
</organism>
<dbReference type="PATRIC" id="fig|1423782.4.peg.695"/>
<sequence>MLEFYRISAHHLTVLKPSADADVILTANPTIAEQEQLCRLFDLDPLTFAFCNSAEEVSRFHSIPSTVIEGAAVLVLYDFINHYDTIEQQLTPAIIIFNQSCLIICTNAITVCRQLLIKAINKDSTLLDIVFSCINLWQDRLLKSLLSYKKQIDELDTNASQTVKNTELREMTDLTRKLVFFEHTMNDQSETLTAFFDAPQLQSFSHKVIDNTQTR</sequence>